<accession>F9SUU4</accession>
<dbReference type="EMBL" id="AFWH01000033">
    <property type="protein sequence ID" value="EGU49176.1"/>
    <property type="molecule type" value="Genomic_DNA"/>
</dbReference>
<protein>
    <submittedName>
        <fullName evidence="1">Uncharacterized protein</fullName>
    </submittedName>
</protein>
<comment type="caution">
    <text evidence="1">The sequence shown here is derived from an EMBL/GenBank/DDBJ whole genome shotgun (WGS) entry which is preliminary data.</text>
</comment>
<reference evidence="1 2" key="1">
    <citation type="journal article" date="2012" name="Int. J. Syst. Evol. Microbiol.">
        <title>Vibrio caribbeanicus sp. nov., isolated from the marine sponge Scleritoderma cyanea.</title>
        <authorList>
            <person name="Hoffmann M."/>
            <person name="Monday S.R."/>
            <person name="Allard M.W."/>
            <person name="Strain E.A."/>
            <person name="Whittaker P."/>
            <person name="Naum M."/>
            <person name="McCarthy P.J."/>
            <person name="Lopez J.V."/>
            <person name="Fischer M."/>
            <person name="Brown E.W."/>
        </authorList>
    </citation>
    <scope>NUCLEOTIDE SEQUENCE [LARGE SCALE GENOMIC DNA]</scope>
    <source>
        <strain evidence="2">CIP 102891 / ATCC 33934</strain>
    </source>
</reference>
<dbReference type="AlphaFoldDB" id="F9SUU4"/>
<feature type="non-terminal residue" evidence="1">
    <location>
        <position position="1"/>
    </location>
</feature>
<evidence type="ECO:0000313" key="1">
    <source>
        <dbReference type="EMBL" id="EGU49176.1"/>
    </source>
</evidence>
<dbReference type="Proteomes" id="UP000002817">
    <property type="component" value="Unassembled WGS sequence"/>
</dbReference>
<proteinExistence type="predicted"/>
<evidence type="ECO:0000313" key="2">
    <source>
        <dbReference type="Proteomes" id="UP000002817"/>
    </source>
</evidence>
<gene>
    <name evidence="1" type="ORF">VIOR3934_09358</name>
</gene>
<organism evidence="1 2">
    <name type="scientific">Vibrio orientalis CIP 102891 = ATCC 33934</name>
    <dbReference type="NCBI Taxonomy" id="675816"/>
    <lineage>
        <taxon>Bacteria</taxon>
        <taxon>Pseudomonadati</taxon>
        <taxon>Pseudomonadota</taxon>
        <taxon>Gammaproteobacteria</taxon>
        <taxon>Vibrionales</taxon>
        <taxon>Vibrionaceae</taxon>
        <taxon>Vibrio</taxon>
        <taxon>Vibrio oreintalis group</taxon>
    </lineage>
</organism>
<sequence length="65" mass="7400">LTCGLVRSNFSLDTIVFLPSYDSPRSELIETRQKLLFYAPTSVSAIFGRIDLQKKPDFFSDQDVL</sequence>
<name>F9SUU4_VIBOR</name>